<feature type="transmembrane region" description="Helical" evidence="2">
    <location>
        <begin position="12"/>
        <end position="32"/>
    </location>
</feature>
<protein>
    <submittedName>
        <fullName evidence="3">Uncharacterized protein</fullName>
    </submittedName>
</protein>
<feature type="compositionally biased region" description="Basic and acidic residues" evidence="1">
    <location>
        <begin position="90"/>
        <end position="100"/>
    </location>
</feature>
<feature type="region of interest" description="Disordered" evidence="1">
    <location>
        <begin position="90"/>
        <end position="117"/>
    </location>
</feature>
<evidence type="ECO:0000313" key="3">
    <source>
        <dbReference type="EMBL" id="EGB01870.1"/>
    </source>
</evidence>
<dbReference type="AlphaFoldDB" id="F0YSN9"/>
<feature type="non-terminal residue" evidence="3">
    <location>
        <position position="1"/>
    </location>
</feature>
<feature type="non-terminal residue" evidence="3">
    <location>
        <position position="117"/>
    </location>
</feature>
<dbReference type="InParanoid" id="F0YSN9"/>
<sequence>EKGAAPREGNNWVFVLIFVVVCAIAFAVRAAAAPDAAPPQTTTTTTAYHGSRVRLPDGAQTITLKPEAARRPGALVAKSTRDPAALLERLELPARKEKPPIEAPPAPPEPVAPKFKP</sequence>
<feature type="compositionally biased region" description="Pro residues" evidence="1">
    <location>
        <begin position="101"/>
        <end position="111"/>
    </location>
</feature>
<keyword evidence="2" id="KW-1133">Transmembrane helix</keyword>
<name>F0YSN9_AURAN</name>
<evidence type="ECO:0000256" key="1">
    <source>
        <dbReference type="SAM" id="MobiDB-lite"/>
    </source>
</evidence>
<evidence type="ECO:0000313" key="4">
    <source>
        <dbReference type="Proteomes" id="UP000002729"/>
    </source>
</evidence>
<organism evidence="4">
    <name type="scientific">Aureococcus anophagefferens</name>
    <name type="common">Harmful bloom alga</name>
    <dbReference type="NCBI Taxonomy" id="44056"/>
    <lineage>
        <taxon>Eukaryota</taxon>
        <taxon>Sar</taxon>
        <taxon>Stramenopiles</taxon>
        <taxon>Ochrophyta</taxon>
        <taxon>Pelagophyceae</taxon>
        <taxon>Pelagomonadales</taxon>
        <taxon>Pelagomonadaceae</taxon>
        <taxon>Aureococcus</taxon>
    </lineage>
</organism>
<proteinExistence type="predicted"/>
<dbReference type="Proteomes" id="UP000002729">
    <property type="component" value="Unassembled WGS sequence"/>
</dbReference>
<dbReference type="EMBL" id="GL834075">
    <property type="protein sequence ID" value="EGB01870.1"/>
    <property type="molecule type" value="Genomic_DNA"/>
</dbReference>
<evidence type="ECO:0000256" key="2">
    <source>
        <dbReference type="SAM" id="Phobius"/>
    </source>
</evidence>
<dbReference type="KEGG" id="aaf:AURANDRAFT_69415"/>
<keyword evidence="4" id="KW-1185">Reference proteome</keyword>
<gene>
    <name evidence="3" type="ORF">AURANDRAFT_69415</name>
</gene>
<dbReference type="RefSeq" id="XP_009043431.1">
    <property type="nucleotide sequence ID" value="XM_009045183.1"/>
</dbReference>
<dbReference type="GeneID" id="20227490"/>
<accession>F0YSN9</accession>
<reference evidence="3 4" key="1">
    <citation type="journal article" date="2011" name="Proc. Natl. Acad. Sci. U.S.A.">
        <title>Niche of harmful alga Aureococcus anophagefferens revealed through ecogenomics.</title>
        <authorList>
            <person name="Gobler C.J."/>
            <person name="Berry D.L."/>
            <person name="Dyhrman S.T."/>
            <person name="Wilhelm S.W."/>
            <person name="Salamov A."/>
            <person name="Lobanov A.V."/>
            <person name="Zhang Y."/>
            <person name="Collier J.L."/>
            <person name="Wurch L.L."/>
            <person name="Kustka A.B."/>
            <person name="Dill B.D."/>
            <person name="Shah M."/>
            <person name="VerBerkmoes N.C."/>
            <person name="Kuo A."/>
            <person name="Terry A."/>
            <person name="Pangilinan J."/>
            <person name="Lindquist E.A."/>
            <person name="Lucas S."/>
            <person name="Paulsen I.T."/>
            <person name="Hattenrath-Lehmann T.K."/>
            <person name="Talmage S.C."/>
            <person name="Walker E.A."/>
            <person name="Koch F."/>
            <person name="Burson A.M."/>
            <person name="Marcoval M.A."/>
            <person name="Tang Y.Z."/>
            <person name="Lecleir G.R."/>
            <person name="Coyne K.J."/>
            <person name="Berg G.M."/>
            <person name="Bertrand E.M."/>
            <person name="Saito M.A."/>
            <person name="Gladyshev V.N."/>
            <person name="Grigoriev I.V."/>
        </authorList>
    </citation>
    <scope>NUCLEOTIDE SEQUENCE [LARGE SCALE GENOMIC DNA]</scope>
    <source>
        <strain evidence="4">CCMP 1984</strain>
    </source>
</reference>
<keyword evidence="2" id="KW-0812">Transmembrane</keyword>
<keyword evidence="2" id="KW-0472">Membrane</keyword>